<accession>A0A1H2E274</accession>
<evidence type="ECO:0000313" key="2">
    <source>
        <dbReference type="Proteomes" id="UP000243063"/>
    </source>
</evidence>
<gene>
    <name evidence="1" type="ORF">SAMN05216580_0225</name>
</gene>
<name>A0A1H2E274_9GAMM</name>
<dbReference type="OrthoDB" id="5734946at2"/>
<evidence type="ECO:0000313" key="1">
    <source>
        <dbReference type="EMBL" id="SDT89134.1"/>
    </source>
</evidence>
<dbReference type="RefSeq" id="WP_090211482.1">
    <property type="nucleotide sequence ID" value="NZ_LT629780.1"/>
</dbReference>
<dbReference type="InterPro" id="IPR032314">
    <property type="entry name" value="DUF4845"/>
</dbReference>
<protein>
    <recommendedName>
        <fullName evidence="3">DUF4845 domain-containing protein</fullName>
    </recommendedName>
</protein>
<dbReference type="AlphaFoldDB" id="A0A1H2E274"/>
<dbReference type="Proteomes" id="UP000243063">
    <property type="component" value="Chromosome I"/>
</dbReference>
<dbReference type="Pfam" id="PF16137">
    <property type="entry name" value="DUF4845"/>
    <property type="match status" value="1"/>
</dbReference>
<sequence length="124" mass="13847">MTAASQKGISMLGALVLLLVLSFAASTAFRLVPHYLDFHALQRVITRAPEAVQGAPASPAEFYAHVTRGMQVNGIRDLDARSILAVRRQDNQFHVHLKYERRAALIGNLDVVVHFDRQYRVRAP</sequence>
<keyword evidence="2" id="KW-1185">Reference proteome</keyword>
<evidence type="ECO:0008006" key="3">
    <source>
        <dbReference type="Google" id="ProtNLM"/>
    </source>
</evidence>
<dbReference type="STRING" id="1245526.SAMN05216580_0225"/>
<organism evidence="1 2">
    <name type="scientific">Geopseudomonas guangdongensis</name>
    <dbReference type="NCBI Taxonomy" id="1245526"/>
    <lineage>
        <taxon>Bacteria</taxon>
        <taxon>Pseudomonadati</taxon>
        <taxon>Pseudomonadota</taxon>
        <taxon>Gammaproteobacteria</taxon>
        <taxon>Pseudomonadales</taxon>
        <taxon>Pseudomonadaceae</taxon>
        <taxon>Geopseudomonas</taxon>
    </lineage>
</organism>
<dbReference type="EMBL" id="LT629780">
    <property type="protein sequence ID" value="SDT89134.1"/>
    <property type="molecule type" value="Genomic_DNA"/>
</dbReference>
<reference evidence="2" key="1">
    <citation type="submission" date="2016-10" db="EMBL/GenBank/DDBJ databases">
        <authorList>
            <person name="Varghese N."/>
            <person name="Submissions S."/>
        </authorList>
    </citation>
    <scope>NUCLEOTIDE SEQUENCE [LARGE SCALE GENOMIC DNA]</scope>
    <source>
        <strain evidence="2">CCTCC 2012022</strain>
    </source>
</reference>
<proteinExistence type="predicted"/>